<accession>A0ACC1C1G1</accession>
<protein>
    <submittedName>
        <fullName evidence="1">Uncharacterized protein</fullName>
    </submittedName>
</protein>
<sequence length="719" mass="81476">MNFGAGIVSGKAGNSMDWGVNNAYKTYKGIANSRFQRVDMEPKHVMDISLIPSIDPIDIGLGSSEKGNAMPSAKPRKKTMTSVYLKFFETAPDGKSRRCKFCGQSYSIATATVRRIYFDIIQLTGNLGRHLANRHPGYDKAGDTVTSSAPQPVTTVVKKSQPQCKAPQVDYDHLNWLLIKWLILASLPPSTVEEKWLANSFKFLNPSVQLWPGEKYKAVLCEVFRSMREDIRASLEQVSSKVSITLDFWTSYEQIFYMSVTCQWIDESWSFRKVLLDVCHIPYPCADSEIFHSLVKVLKTYNIENRVLSCTHDNSPNAVHACHSLKEEFDTQKVGPFCYIPCAARTLNLIIDDGLRTTKPLISRIREFALELNESTDFSDDFVQFSTAYREGSWKFPLDTSVRWSGNYQMLDIVHKAGKTMDAVIRKHDETLGSRMLLSSAEKNMVSVVHGYLEPFYKTTNNMCTNKIPTIGLVLFFMDHISEMITVCRESRHSPDWLKNAAEDMAKKARSYNSQVCNIFTYMTAILDPRIKCELIPESLNTENYLEEARAHFVRNYSTSHFSSMTSGYGAQEMEDGGSVSFAEEIARKKRRGSISSATDELTQYLSEPPAPIPTDVLEWWKVNSTRYPRLSVMARDFLAVQATSVAPEELFCSKGDEIDKQRFCMPHDSTQAILCIRSWTLGGMKFKYRSTEIDYERLMELAAVASDNNASASDKKQK</sequence>
<gene>
    <name evidence="1" type="ORF">Patl1_19041</name>
</gene>
<evidence type="ECO:0000313" key="2">
    <source>
        <dbReference type="Proteomes" id="UP001164250"/>
    </source>
</evidence>
<name>A0ACC1C1G1_9ROSI</name>
<reference evidence="2" key="1">
    <citation type="journal article" date="2023" name="G3 (Bethesda)">
        <title>Genome assembly and association tests identify interacting loci associated with vigor, precocity, and sex in interspecific pistachio rootstocks.</title>
        <authorList>
            <person name="Palmer W."/>
            <person name="Jacygrad E."/>
            <person name="Sagayaradj S."/>
            <person name="Cavanaugh K."/>
            <person name="Han R."/>
            <person name="Bertier L."/>
            <person name="Beede B."/>
            <person name="Kafkas S."/>
            <person name="Golino D."/>
            <person name="Preece J."/>
            <person name="Michelmore R."/>
        </authorList>
    </citation>
    <scope>NUCLEOTIDE SEQUENCE [LARGE SCALE GENOMIC DNA]</scope>
</reference>
<dbReference type="Proteomes" id="UP001164250">
    <property type="component" value="Chromosome 2"/>
</dbReference>
<dbReference type="EMBL" id="CM047898">
    <property type="protein sequence ID" value="KAJ0105920.1"/>
    <property type="molecule type" value="Genomic_DNA"/>
</dbReference>
<evidence type="ECO:0000313" key="1">
    <source>
        <dbReference type="EMBL" id="KAJ0105920.1"/>
    </source>
</evidence>
<comment type="caution">
    <text evidence="1">The sequence shown here is derived from an EMBL/GenBank/DDBJ whole genome shotgun (WGS) entry which is preliminary data.</text>
</comment>
<keyword evidence="2" id="KW-1185">Reference proteome</keyword>
<organism evidence="1 2">
    <name type="scientific">Pistacia atlantica</name>
    <dbReference type="NCBI Taxonomy" id="434234"/>
    <lineage>
        <taxon>Eukaryota</taxon>
        <taxon>Viridiplantae</taxon>
        <taxon>Streptophyta</taxon>
        <taxon>Embryophyta</taxon>
        <taxon>Tracheophyta</taxon>
        <taxon>Spermatophyta</taxon>
        <taxon>Magnoliopsida</taxon>
        <taxon>eudicotyledons</taxon>
        <taxon>Gunneridae</taxon>
        <taxon>Pentapetalae</taxon>
        <taxon>rosids</taxon>
        <taxon>malvids</taxon>
        <taxon>Sapindales</taxon>
        <taxon>Anacardiaceae</taxon>
        <taxon>Pistacia</taxon>
    </lineage>
</organism>
<proteinExistence type="predicted"/>